<dbReference type="RefSeq" id="WP_407278536.1">
    <property type="nucleotide sequence ID" value="NZ_CP141259.1"/>
</dbReference>
<dbReference type="Proteomes" id="UP001626593">
    <property type="component" value="Chromosome"/>
</dbReference>
<dbReference type="InterPro" id="IPR023214">
    <property type="entry name" value="HAD_sf"/>
</dbReference>
<dbReference type="InterPro" id="IPR006355">
    <property type="entry name" value="LHPP/HDHD2"/>
</dbReference>
<keyword evidence="4" id="KW-0460">Magnesium</keyword>
<dbReference type="InterPro" id="IPR006357">
    <property type="entry name" value="HAD-SF_hydro_IIA"/>
</dbReference>
<dbReference type="InterPro" id="IPR036412">
    <property type="entry name" value="HAD-like_sf"/>
</dbReference>
<dbReference type="PANTHER" id="PTHR19288:SF46">
    <property type="entry name" value="HALOACID DEHALOGENASE-LIKE HYDROLASE DOMAIN-CONTAINING PROTEIN 2"/>
    <property type="match status" value="1"/>
</dbReference>
<dbReference type="EMBL" id="CP141259">
    <property type="protein sequence ID" value="WRL45434.1"/>
    <property type="molecule type" value="Genomic_DNA"/>
</dbReference>
<evidence type="ECO:0000313" key="7">
    <source>
        <dbReference type="Proteomes" id="UP001626593"/>
    </source>
</evidence>
<protein>
    <recommendedName>
        <fullName evidence="5">Haloacid dehalogenase-like hydrolase domain-containing protein 2</fullName>
    </recommendedName>
</protein>
<dbReference type="Pfam" id="PF13344">
    <property type="entry name" value="Hydrolase_6"/>
    <property type="match status" value="1"/>
</dbReference>
<name>A0ABZ1AHT2_AROEV</name>
<dbReference type="Gene3D" id="3.40.50.1000">
    <property type="entry name" value="HAD superfamily/HAD-like"/>
    <property type="match status" value="2"/>
</dbReference>
<sequence>MFEPSSREESPMRPSTVPSLVHRPKAALIDLAGVLHVGECAIGGAIDALARLRDAGLPLRFLTNTTRTPRRSLVAKLQRMGFAIDEDELQTAPHAAQQLVRARGLKPMYLVHPDLAAEMGPSAEHPDAVVMGDMGPQLDYTRLNAAFRLLMAGGSFIAMAKNRYFMEEDGLSLDMGAFVAALEFSSGVQAEVVGKPAAAFFHSALTELGVAPADAVVIGDDLHDDIGAALAAGIPAILVRTGKFRAGDEADPAIRPSLVANDFADAVTRLLALGG</sequence>
<keyword evidence="7" id="KW-1185">Reference proteome</keyword>
<evidence type="ECO:0000256" key="1">
    <source>
        <dbReference type="ARBA" id="ARBA00001946"/>
    </source>
</evidence>
<evidence type="ECO:0000256" key="3">
    <source>
        <dbReference type="ARBA" id="ARBA00022723"/>
    </source>
</evidence>
<gene>
    <name evidence="6" type="ORF">U5817_19825</name>
</gene>
<evidence type="ECO:0000256" key="5">
    <source>
        <dbReference type="ARBA" id="ARBA00039666"/>
    </source>
</evidence>
<comment type="cofactor">
    <cofactor evidence="1">
        <name>Mg(2+)</name>
        <dbReference type="ChEBI" id="CHEBI:18420"/>
    </cofactor>
</comment>
<evidence type="ECO:0000313" key="6">
    <source>
        <dbReference type="EMBL" id="WRL45434.1"/>
    </source>
</evidence>
<dbReference type="NCBIfam" id="TIGR01458">
    <property type="entry name" value="HAD-SF-IIA-hyp3"/>
    <property type="match status" value="1"/>
</dbReference>
<keyword evidence="6" id="KW-0378">Hydrolase</keyword>
<proteinExistence type="inferred from homology"/>
<evidence type="ECO:0000256" key="4">
    <source>
        <dbReference type="ARBA" id="ARBA00022842"/>
    </source>
</evidence>
<dbReference type="GO" id="GO:0016787">
    <property type="term" value="F:hydrolase activity"/>
    <property type="evidence" value="ECO:0007669"/>
    <property type="project" value="UniProtKB-KW"/>
</dbReference>
<dbReference type="PANTHER" id="PTHR19288">
    <property type="entry name" value="4-NITROPHENYLPHOSPHATASE-RELATED"/>
    <property type="match status" value="1"/>
</dbReference>
<accession>A0ABZ1AHT2</accession>
<dbReference type="Pfam" id="PF13242">
    <property type="entry name" value="Hydrolase_like"/>
    <property type="match status" value="1"/>
</dbReference>
<organism evidence="6 7">
    <name type="scientific">Aromatoleum evansii</name>
    <name type="common">Azoarcus evansii</name>
    <dbReference type="NCBI Taxonomy" id="59406"/>
    <lineage>
        <taxon>Bacteria</taxon>
        <taxon>Pseudomonadati</taxon>
        <taxon>Pseudomonadota</taxon>
        <taxon>Betaproteobacteria</taxon>
        <taxon>Rhodocyclales</taxon>
        <taxon>Rhodocyclaceae</taxon>
        <taxon>Aromatoleum</taxon>
    </lineage>
</organism>
<keyword evidence="3" id="KW-0479">Metal-binding</keyword>
<dbReference type="SUPFAM" id="SSF56784">
    <property type="entry name" value="HAD-like"/>
    <property type="match status" value="1"/>
</dbReference>
<evidence type="ECO:0000256" key="2">
    <source>
        <dbReference type="ARBA" id="ARBA00007958"/>
    </source>
</evidence>
<reference evidence="6 7" key="1">
    <citation type="submission" date="2023-12" db="EMBL/GenBank/DDBJ databases">
        <title>A. evansii MAY27, complete genome.</title>
        <authorList>
            <person name="Wang Y."/>
        </authorList>
    </citation>
    <scope>NUCLEOTIDE SEQUENCE [LARGE SCALE GENOMIC DNA]</scope>
    <source>
        <strain evidence="6 7">MAY27</strain>
    </source>
</reference>
<comment type="similarity">
    <text evidence="2">Belongs to the HAD-like hydrolase superfamily.</text>
</comment>